<dbReference type="InterPro" id="IPR001881">
    <property type="entry name" value="EGF-like_Ca-bd_dom"/>
</dbReference>
<dbReference type="CDD" id="cd00096">
    <property type="entry name" value="Ig"/>
    <property type="match status" value="3"/>
</dbReference>
<feature type="non-terminal residue" evidence="27">
    <location>
        <position position="3683"/>
    </location>
</feature>
<dbReference type="InterPro" id="IPR013098">
    <property type="entry name" value="Ig_I-set"/>
</dbReference>
<dbReference type="InterPro" id="IPR003599">
    <property type="entry name" value="Ig_sub"/>
</dbReference>
<feature type="disulfide bond" evidence="19">
    <location>
        <begin position="479"/>
        <end position="494"/>
    </location>
</feature>
<evidence type="ECO:0000256" key="3">
    <source>
        <dbReference type="ARBA" id="ARBA00004308"/>
    </source>
</evidence>
<dbReference type="InterPro" id="IPR036055">
    <property type="entry name" value="LDL_receptor-like_sf"/>
</dbReference>
<dbReference type="InterPro" id="IPR013106">
    <property type="entry name" value="Ig_V-set"/>
</dbReference>
<dbReference type="Gene3D" id="4.10.400.10">
    <property type="entry name" value="Low-density Lipoprotein Receptor"/>
    <property type="match status" value="15"/>
</dbReference>
<evidence type="ECO:0000256" key="18">
    <source>
        <dbReference type="PROSITE-ProRule" id="PRU00076"/>
    </source>
</evidence>
<feature type="signal peptide" evidence="21">
    <location>
        <begin position="1"/>
        <end position="22"/>
    </location>
</feature>
<dbReference type="GO" id="GO:0048513">
    <property type="term" value="P:animal organ development"/>
    <property type="evidence" value="ECO:0007669"/>
    <property type="project" value="UniProtKB-ARBA"/>
</dbReference>
<dbReference type="PROSITE" id="PS01209">
    <property type="entry name" value="LDLRA_1"/>
    <property type="match status" value="5"/>
</dbReference>
<dbReference type="PRINTS" id="PR00261">
    <property type="entry name" value="LDLRECEPTOR"/>
</dbReference>
<feature type="disulfide bond" evidence="19">
    <location>
        <begin position="268"/>
        <end position="280"/>
    </location>
</feature>
<dbReference type="CDD" id="cd00110">
    <property type="entry name" value="LamG"/>
    <property type="match status" value="3"/>
</dbReference>
<feature type="domain" description="Laminin IV type A" evidence="26">
    <location>
        <begin position="1701"/>
        <end position="1879"/>
    </location>
</feature>
<dbReference type="PROSITE" id="PS50835">
    <property type="entry name" value="IG_LIKE"/>
    <property type="match status" value="13"/>
</dbReference>
<dbReference type="SMART" id="SM00408">
    <property type="entry name" value="IGc2"/>
    <property type="match status" value="13"/>
</dbReference>
<dbReference type="InterPro" id="IPR000742">
    <property type="entry name" value="EGF"/>
</dbReference>
<dbReference type="GO" id="GO:0005886">
    <property type="term" value="C:plasma membrane"/>
    <property type="evidence" value="ECO:0007669"/>
    <property type="project" value="TreeGrafter"/>
</dbReference>
<feature type="disulfide bond" evidence="19">
    <location>
        <begin position="812"/>
        <end position="827"/>
    </location>
</feature>
<evidence type="ECO:0000256" key="1">
    <source>
        <dbReference type="ARBA" id="ARBA00004167"/>
    </source>
</evidence>
<evidence type="ECO:0000259" key="24">
    <source>
        <dbReference type="PROSITE" id="PS50027"/>
    </source>
</evidence>
<dbReference type="InterPro" id="IPR002049">
    <property type="entry name" value="LE_dom"/>
</dbReference>
<evidence type="ECO:0000259" key="26">
    <source>
        <dbReference type="PROSITE" id="PS51115"/>
    </source>
</evidence>
<feature type="disulfide bond" evidence="19">
    <location>
        <begin position="287"/>
        <end position="302"/>
    </location>
</feature>
<dbReference type="CDD" id="cd00055">
    <property type="entry name" value="EGF_Lam"/>
    <property type="match status" value="4"/>
</dbReference>
<keyword evidence="18" id="KW-0245">EGF-like domain</keyword>
<keyword evidence="28" id="KW-1185">Reference proteome</keyword>
<feature type="domain" description="EGF-like" evidence="23">
    <location>
        <begin position="3409"/>
        <end position="3442"/>
    </location>
</feature>
<dbReference type="SMART" id="SM00192">
    <property type="entry name" value="LDLa"/>
    <property type="match status" value="17"/>
</dbReference>
<feature type="disulfide bond" evidence="19">
    <location>
        <begin position="228"/>
        <end position="240"/>
    </location>
</feature>
<feature type="disulfide bond" evidence="19">
    <location>
        <begin position="275"/>
        <end position="293"/>
    </location>
</feature>
<evidence type="ECO:0000256" key="5">
    <source>
        <dbReference type="ARBA" id="ARBA00022530"/>
    </source>
</evidence>
<feature type="disulfide bond" evidence="19">
    <location>
        <begin position="566"/>
        <end position="578"/>
    </location>
</feature>
<dbReference type="GO" id="GO:0030154">
    <property type="term" value="P:cell differentiation"/>
    <property type="evidence" value="ECO:0007669"/>
    <property type="project" value="UniProtKB-ARBA"/>
</dbReference>
<feature type="domain" description="Laminin G" evidence="22">
    <location>
        <begin position="3224"/>
        <end position="3400"/>
    </location>
</feature>
<feature type="disulfide bond" evidence="19">
    <location>
        <begin position="154"/>
        <end position="166"/>
    </location>
</feature>
<organism evidence="27 28">
    <name type="scientific">Brenthis ino</name>
    <name type="common">lesser marbled fritillary</name>
    <dbReference type="NCBI Taxonomy" id="405034"/>
    <lineage>
        <taxon>Eukaryota</taxon>
        <taxon>Metazoa</taxon>
        <taxon>Ecdysozoa</taxon>
        <taxon>Arthropoda</taxon>
        <taxon>Hexapoda</taxon>
        <taxon>Insecta</taxon>
        <taxon>Pterygota</taxon>
        <taxon>Neoptera</taxon>
        <taxon>Endopterygota</taxon>
        <taxon>Lepidoptera</taxon>
        <taxon>Glossata</taxon>
        <taxon>Ditrysia</taxon>
        <taxon>Papilionoidea</taxon>
        <taxon>Nymphalidae</taxon>
        <taxon>Heliconiinae</taxon>
        <taxon>Argynnini</taxon>
        <taxon>Brenthis</taxon>
    </lineage>
</organism>
<dbReference type="Pfam" id="PF24973">
    <property type="entry name" value="EGF_LMN_ATRN"/>
    <property type="match status" value="1"/>
</dbReference>
<comment type="subcellular location">
    <subcellularLocation>
        <location evidence="3">Endomembrane system</location>
    </subcellularLocation>
    <subcellularLocation>
        <location evidence="1">Membrane</location>
        <topology evidence="1">Single-pass membrane protein</topology>
    </subcellularLocation>
    <subcellularLocation>
        <location evidence="2">Secreted</location>
        <location evidence="2">Extracellular space</location>
        <location evidence="2">Extracellular matrix</location>
        <location evidence="2">Basement membrane</location>
    </subcellularLocation>
</comment>
<dbReference type="Pfam" id="PF13927">
    <property type="entry name" value="Ig_3"/>
    <property type="match status" value="10"/>
</dbReference>
<feature type="domain" description="Laminin IV type A" evidence="26">
    <location>
        <begin position="969"/>
        <end position="1159"/>
    </location>
</feature>
<dbReference type="InterPro" id="IPR001791">
    <property type="entry name" value="Laminin_G"/>
</dbReference>
<feature type="disulfide bond" evidence="19">
    <location>
        <begin position="311"/>
        <end position="329"/>
    </location>
</feature>
<feature type="domain" description="Ig-like" evidence="25">
    <location>
        <begin position="1956"/>
        <end position="2046"/>
    </location>
</feature>
<evidence type="ECO:0000256" key="10">
    <source>
        <dbReference type="ARBA" id="ARBA00022989"/>
    </source>
</evidence>
<feature type="domain" description="Ig-like" evidence="25">
    <location>
        <begin position="2058"/>
        <end position="2141"/>
    </location>
</feature>
<feature type="domain" description="Ig-like" evidence="25">
    <location>
        <begin position="2885"/>
        <end position="2969"/>
    </location>
</feature>
<feature type="disulfide bond" evidence="19">
    <location>
        <begin position="710"/>
        <end position="722"/>
    </location>
</feature>
<feature type="disulfide bond" evidence="19">
    <location>
        <begin position="503"/>
        <end position="521"/>
    </location>
</feature>
<dbReference type="GO" id="GO:0012505">
    <property type="term" value="C:endomembrane system"/>
    <property type="evidence" value="ECO:0007669"/>
    <property type="project" value="UniProtKB-SubCell"/>
</dbReference>
<feature type="domain" description="Ig-like" evidence="25">
    <location>
        <begin position="2715"/>
        <end position="2782"/>
    </location>
</feature>
<dbReference type="InterPro" id="IPR007110">
    <property type="entry name" value="Ig-like_dom"/>
</dbReference>
<dbReference type="GO" id="GO:0009653">
    <property type="term" value="P:anatomical structure morphogenesis"/>
    <property type="evidence" value="ECO:0007669"/>
    <property type="project" value="UniProtKB-ARBA"/>
</dbReference>
<dbReference type="EMBL" id="OV170231">
    <property type="protein sequence ID" value="CAH0716598.1"/>
    <property type="molecule type" value="Genomic_DNA"/>
</dbReference>
<dbReference type="SMART" id="SM00179">
    <property type="entry name" value="EGF_CA"/>
    <property type="match status" value="3"/>
</dbReference>
<dbReference type="SMART" id="SM00409">
    <property type="entry name" value="IG"/>
    <property type="match status" value="13"/>
</dbReference>
<dbReference type="SMART" id="SM00181">
    <property type="entry name" value="EGF"/>
    <property type="match status" value="9"/>
</dbReference>
<feature type="disulfide bond" evidence="18">
    <location>
        <begin position="3153"/>
        <end position="3170"/>
    </location>
</feature>
<comment type="similarity">
    <text evidence="16">Belongs to the hemolin family.</text>
</comment>
<dbReference type="CDD" id="cd00054">
    <property type="entry name" value="EGF_CA"/>
    <property type="match status" value="1"/>
</dbReference>
<evidence type="ECO:0000256" key="20">
    <source>
        <dbReference type="PROSITE-ProRule" id="PRU00460"/>
    </source>
</evidence>
<dbReference type="PROSITE" id="PS00010">
    <property type="entry name" value="ASX_HYDROXYL"/>
    <property type="match status" value="1"/>
</dbReference>
<feature type="disulfide bond" evidence="19">
    <location>
        <begin position="247"/>
        <end position="262"/>
    </location>
</feature>
<dbReference type="Gene3D" id="2.60.40.10">
    <property type="entry name" value="Immunoglobulins"/>
    <property type="match status" value="13"/>
</dbReference>
<dbReference type="Pfam" id="PF07679">
    <property type="entry name" value="I-set"/>
    <property type="match status" value="1"/>
</dbReference>
<feature type="domain" description="Laminin G" evidence="22">
    <location>
        <begin position="2972"/>
        <end position="3148"/>
    </location>
</feature>
<keyword evidence="4" id="KW-0964">Secreted</keyword>
<dbReference type="GO" id="GO:0048731">
    <property type="term" value="P:system development"/>
    <property type="evidence" value="ECO:0007669"/>
    <property type="project" value="UniProtKB-ARBA"/>
</dbReference>
<dbReference type="CDD" id="cd00112">
    <property type="entry name" value="LDLa"/>
    <property type="match status" value="16"/>
</dbReference>
<feature type="disulfide bond" evidence="19">
    <location>
        <begin position="235"/>
        <end position="253"/>
    </location>
</feature>
<feature type="domain" description="Ig-like" evidence="25">
    <location>
        <begin position="2430"/>
        <end position="2512"/>
    </location>
</feature>
<dbReference type="PROSITE" id="PS50027">
    <property type="entry name" value="EGF_LAM_2"/>
    <property type="match status" value="2"/>
</dbReference>
<proteinExistence type="inferred from homology"/>
<dbReference type="PANTHER" id="PTHR24270">
    <property type="entry name" value="LOW-DENSITY LIPOPROTEIN RECEPTOR-RELATED"/>
    <property type="match status" value="1"/>
</dbReference>
<feature type="disulfide bond" evidence="19">
    <location>
        <begin position="433"/>
        <end position="448"/>
    </location>
</feature>
<feature type="disulfide bond" evidence="19">
    <location>
        <begin position="124"/>
        <end position="142"/>
    </location>
</feature>
<dbReference type="FunFam" id="2.10.25.10:FF:000188">
    <property type="entry name" value="Laminin subunit gamma 2"/>
    <property type="match status" value="1"/>
</dbReference>
<dbReference type="Pfam" id="PF02210">
    <property type="entry name" value="Laminin_G_2"/>
    <property type="match status" value="1"/>
</dbReference>
<dbReference type="Pfam" id="PF00008">
    <property type="entry name" value="EGF"/>
    <property type="match status" value="1"/>
</dbReference>
<reference evidence="27" key="1">
    <citation type="submission" date="2021-12" db="EMBL/GenBank/DDBJ databases">
        <authorList>
            <person name="Martin H S."/>
        </authorList>
    </citation>
    <scope>NUCLEOTIDE SEQUENCE</scope>
</reference>
<feature type="disulfide bond" evidence="18">
    <location>
        <begin position="3432"/>
        <end position="3441"/>
    </location>
</feature>
<keyword evidence="7 21" id="KW-0732">Signal</keyword>
<feature type="domain" description="EGF-like" evidence="23">
    <location>
        <begin position="3452"/>
        <end position="3491"/>
    </location>
</feature>
<feature type="domain" description="Ig-like" evidence="25">
    <location>
        <begin position="2525"/>
        <end position="2608"/>
    </location>
</feature>
<dbReference type="InterPro" id="IPR000152">
    <property type="entry name" value="EGF-type_Asp/Asn_hydroxyl_site"/>
</dbReference>
<feature type="disulfide bond" evidence="19">
    <location>
        <begin position="769"/>
        <end position="784"/>
    </location>
</feature>
<dbReference type="GO" id="GO:0005604">
    <property type="term" value="C:basement membrane"/>
    <property type="evidence" value="ECO:0007669"/>
    <property type="project" value="UniProtKB-SubCell"/>
</dbReference>
<dbReference type="Pfam" id="PF00054">
    <property type="entry name" value="Laminin_G_1"/>
    <property type="match status" value="2"/>
</dbReference>
<evidence type="ECO:0000259" key="25">
    <source>
        <dbReference type="PROSITE" id="PS50835"/>
    </source>
</evidence>
<dbReference type="PROSITE" id="PS50026">
    <property type="entry name" value="EGF_3"/>
    <property type="match status" value="4"/>
</dbReference>
<dbReference type="Pfam" id="PF00052">
    <property type="entry name" value="Laminin_B"/>
    <property type="match status" value="3"/>
</dbReference>
<dbReference type="SUPFAM" id="SSF49899">
    <property type="entry name" value="Concanavalin A-like lectins/glucanases"/>
    <property type="match status" value="3"/>
</dbReference>
<dbReference type="InterPro" id="IPR050685">
    <property type="entry name" value="LDLR"/>
</dbReference>
<dbReference type="InterPro" id="IPR000034">
    <property type="entry name" value="Laminin_IV"/>
</dbReference>
<evidence type="ECO:0000259" key="23">
    <source>
        <dbReference type="PROSITE" id="PS50026"/>
    </source>
</evidence>
<evidence type="ECO:0000256" key="11">
    <source>
        <dbReference type="ARBA" id="ARBA00023136"/>
    </source>
</evidence>
<feature type="disulfide bond" evidence="19">
    <location>
        <begin position="86"/>
        <end position="101"/>
    </location>
</feature>
<evidence type="ECO:0000256" key="21">
    <source>
        <dbReference type="SAM" id="SignalP"/>
    </source>
</evidence>
<dbReference type="SMART" id="SM00281">
    <property type="entry name" value="LamB"/>
    <property type="match status" value="3"/>
</dbReference>
<keyword evidence="14 20" id="KW-0424">Laminin EGF-like domain</keyword>
<dbReference type="PANTHER" id="PTHR24270:SF62">
    <property type="entry name" value="LOW-DENSITY LIPOPROTEIN RECEPTOR-RELATED PROTEIN 2"/>
    <property type="match status" value="1"/>
</dbReference>
<feature type="disulfide bond" evidence="19">
    <location>
        <begin position="515"/>
        <end position="530"/>
    </location>
</feature>
<dbReference type="OrthoDB" id="10055367at2759"/>
<dbReference type="PROSITE" id="PS51115">
    <property type="entry name" value="LAMININ_IVA"/>
    <property type="match status" value="3"/>
</dbReference>
<dbReference type="Pfam" id="PF00057">
    <property type="entry name" value="Ldl_recept_a"/>
    <property type="match status" value="14"/>
</dbReference>
<evidence type="ECO:0000256" key="15">
    <source>
        <dbReference type="ARBA" id="ARBA00023319"/>
    </source>
</evidence>
<feature type="disulfide bond" evidence="19">
    <location>
        <begin position="757"/>
        <end position="775"/>
    </location>
</feature>
<evidence type="ECO:0000256" key="16">
    <source>
        <dbReference type="ARBA" id="ARBA00061228"/>
    </source>
</evidence>
<dbReference type="PROSITE" id="PS50025">
    <property type="entry name" value="LAM_G_DOMAIN"/>
    <property type="match status" value="3"/>
</dbReference>
<feature type="domain" description="Laminin G" evidence="22">
    <location>
        <begin position="3497"/>
        <end position="3676"/>
    </location>
</feature>
<evidence type="ECO:0000256" key="13">
    <source>
        <dbReference type="ARBA" id="ARBA00023180"/>
    </source>
</evidence>
<keyword evidence="15" id="KW-0393">Immunoglobulin domain</keyword>
<dbReference type="InterPro" id="IPR002172">
    <property type="entry name" value="LDrepeatLR_classA_rpt"/>
</dbReference>
<feature type="disulfide bond" evidence="19">
    <location>
        <begin position="750"/>
        <end position="762"/>
    </location>
</feature>
<dbReference type="InterPro" id="IPR013783">
    <property type="entry name" value="Ig-like_fold"/>
</dbReference>
<feature type="disulfide bond" evidence="19">
    <location>
        <begin position="729"/>
        <end position="744"/>
    </location>
</feature>
<feature type="disulfide bond" evidence="19">
    <location>
        <begin position="323"/>
        <end position="338"/>
    </location>
</feature>
<dbReference type="SMART" id="SM00180">
    <property type="entry name" value="EGF_Lam"/>
    <property type="match status" value="6"/>
</dbReference>
<feature type="disulfide bond" evidence="18">
    <location>
        <begin position="3481"/>
        <end position="3490"/>
    </location>
</feature>
<feature type="domain" description="Ig-like" evidence="25">
    <location>
        <begin position="2790"/>
        <end position="2861"/>
    </location>
</feature>
<evidence type="ECO:0000256" key="4">
    <source>
        <dbReference type="ARBA" id="ARBA00022525"/>
    </source>
</evidence>
<evidence type="ECO:0000256" key="2">
    <source>
        <dbReference type="ARBA" id="ARBA00004302"/>
    </source>
</evidence>
<name>A0A8J9UA73_9NEOP</name>
<protein>
    <recommendedName>
        <fullName evidence="17">Hemolin</fullName>
    </recommendedName>
</protein>
<feature type="disulfide bond" evidence="19">
    <location>
        <begin position="421"/>
        <end position="439"/>
    </location>
</feature>
<dbReference type="PROSITE" id="PS01248">
    <property type="entry name" value="EGF_LAM_1"/>
    <property type="match status" value="3"/>
</dbReference>
<feature type="disulfide bond" evidence="19">
    <location>
        <begin position="467"/>
        <end position="485"/>
    </location>
</feature>
<evidence type="ECO:0000256" key="6">
    <source>
        <dbReference type="ARBA" id="ARBA00022692"/>
    </source>
</evidence>
<dbReference type="PROSITE" id="PS00022">
    <property type="entry name" value="EGF_1"/>
    <property type="match status" value="5"/>
</dbReference>
<keyword evidence="13" id="KW-0325">Glycoprotein</keyword>
<gene>
    <name evidence="27" type="ORF">BINO364_LOCUS3330</name>
</gene>
<feature type="domain" description="Ig-like" evidence="25">
    <location>
        <begin position="2339"/>
        <end position="2425"/>
    </location>
</feature>
<feature type="disulfide bond" evidence="19">
    <location>
        <begin position="49"/>
        <end position="64"/>
    </location>
</feature>
<dbReference type="InterPro" id="IPR023415">
    <property type="entry name" value="LDLR_class-A_CS"/>
</dbReference>
<dbReference type="SMART" id="SM00406">
    <property type="entry name" value="IGv"/>
    <property type="match status" value="3"/>
</dbReference>
<dbReference type="InterPro" id="IPR003598">
    <property type="entry name" value="Ig_sub2"/>
</dbReference>
<dbReference type="InterPro" id="IPR013320">
    <property type="entry name" value="ConA-like_dom_sf"/>
</dbReference>
<dbReference type="SUPFAM" id="SSF57424">
    <property type="entry name" value="LDL receptor-like module"/>
    <property type="match status" value="14"/>
</dbReference>
<feature type="disulfide bond" evidence="18">
    <location>
        <begin position="3172"/>
        <end position="3181"/>
    </location>
</feature>
<evidence type="ECO:0000256" key="9">
    <source>
        <dbReference type="ARBA" id="ARBA00022869"/>
    </source>
</evidence>
<feature type="disulfide bond" evidence="19">
    <location>
        <begin position="30"/>
        <end position="42"/>
    </location>
</feature>
<evidence type="ECO:0000256" key="14">
    <source>
        <dbReference type="ARBA" id="ARBA00023292"/>
    </source>
</evidence>
<dbReference type="SUPFAM" id="SSF48726">
    <property type="entry name" value="Immunoglobulin"/>
    <property type="match status" value="13"/>
</dbReference>
<dbReference type="Proteomes" id="UP000838878">
    <property type="component" value="Chromosome 11"/>
</dbReference>
<feature type="domain" description="Laminin EGF-like" evidence="24">
    <location>
        <begin position="1573"/>
        <end position="1618"/>
    </location>
</feature>
<feature type="disulfide bond" evidence="18">
    <location>
        <begin position="3188"/>
        <end position="3198"/>
    </location>
</feature>
<feature type="disulfide bond" evidence="19">
    <location>
        <begin position="395"/>
        <end position="410"/>
    </location>
</feature>
<dbReference type="FunFam" id="2.10.25.10:FF:000090">
    <property type="entry name" value="laminin subunit alpha"/>
    <property type="match status" value="1"/>
</dbReference>
<feature type="domain" description="Ig-like" evidence="25">
    <location>
        <begin position="2614"/>
        <end position="2697"/>
    </location>
</feature>
<feature type="domain" description="Ig-like" evidence="25">
    <location>
        <begin position="829"/>
        <end position="913"/>
    </location>
</feature>
<sequence length="3683" mass="403351">MIIQRGAFVAICLLAITSSLEAQSFVRQYCGADDFRCDNGKCIEGGRRCDRVVDCPSGEDELSCECRPNEFRCQDDGSCIESRKRCDRVNNCRDGSDEIGCGGVSRLLYWSGDHVCKDRGKFKCGDGTCISILLRCDGFKDCPHDGNDEIECPCGSDQWQCDHGNCIKLSKRCNGRVDCPTDRSDERNCIAAGYFKCRTGKLIPESERCNRRYDCDHGDYSDEKNCPCGDADFKCDNGYCIPAYKKCDRTHDCQDGSDERDCIYGTICMAYQFKCSCGVCVSAESRCNGTRECIDGSDEMNCPCKREQFQCHDGSCINHSKRCNGRADCPSGEDEHNCGSQPCPSDAFTCDPGSTVPCAKRCDGIQECDAGEDEDGCDDCNHSCDGRCLEDIKICDQVPDCSDGSDEFNCNDCNSPTDFRCKNGECINAVQRCNGIPECGDLSDEIDCNVTMIPQPYGCSDDNQFQCRDGGCINSNFFCDGHADCNDNSDEENCPCDDGYWQCLSGQCIANNEYCNGYPDCTDASDESDCPPGLPPFTTAFPQTPYPTTTYQPPYTTTYSPPPYRCTSNEWRCENGPCIKLYQRCDGHVDCPHDGSDEFDCPAGIPGPIALNLKTYPSEQTVRNGGDVVFTCRDEGPLRAQVKWIREGGRPIKSGYTDVRGRLEMSKVTPADSGTYICQAPRYLGAAGSEVRVYLTVERPEVTHPPFTVCGSHQATCGNGQCIPKSAVCDGRDDCSDRSDEESCHQNGKCEPNQFLCANRKCVLKTWLCDSDDDCGDGSDEQNCVESPSDQCRPTEFACASNDQCVPKSFHCDGQSDCLDKSDEIGCAPVHVTRSPSPSNVKLNPGETLTLVCEAVGVPVPLISWRLNWGNVPENCKATSINGIGTLTCYNMQMEHSGAYSCEAINNKGTTFANHDAIVYVNRTGGVCPGGYFNSEARSQNECIRCFCFGKSTQCQSADLFIFNMPTPLGEGGTRLVGVNQSPNGDVQVDKQQVEQYFYQPLRNGATVTKLAEFTAWSRSRAHPYLTLPETYNGNQLTSYGGHIKYRLSPHIPQRYRSDENIPDIIIKGTYQTLVYKSREDRYREPYVDARLTPGDWQKPTPRGLMPASREDIMMALDEVETILLRADFNNAGVNITEFNMESAQSNNVGLGSASLVEECSCPEGYKGRSCEKCADGYERQNSGPWNGTCAPKAPCPPLTYGDPSSGGACKPCPCPLTNRGNQFASGCSLGPRGDVICECHPGYEGPDCSYCAPNYVGNPLIAGDSCQPRPPDNCNPNGTSHVRLPDECVCKENVQGRYCDQCKNGSYFLSNDFRHGCAQCFCSGLERPCMISQLRRKTTSVRFNVPQIVEQVKVYKSAPTTLNDSISPSAVGYNAPVETDLRPDLVRGEIGLYNYERSQPAILYWSLPINFAGDKVTSYGGYLRYELHNVPTYGSLKNTAPDVQLISNNSLTLHYFGNVLPASDGYLNSSVQFLEKGWQRPNGKEVSREHFLLALADVKAILIKATYSYNTDVASIVSASIETAAPDGDGPLAQHVEQCVCPVGYIGTSCEDCAPGYTRSSSGLYLELCGPCECNGHSRMCHPETGVCYNCADNTDGPNCETCKEGYERDQNDNCVLSSTPAPPCNCDPRGEAWPCTSGQCYCKQNVEGQACDRCRPGTFGLDGNNPLGCLSCYCSGVTSDCSEANHYSRIPLPAPILGDDYGGYTLMDLNAEQVINDQFLPSPKQSELMYIFSSPQISDLYWSLPVFPGNRVLSYGGTLSLTQKFDAGGNPEESTPGIDIVLIGDGLSIFWSNPSRIRAGEALSYQVPLREANWHILNSPNAASRENFMSVLKNLRRILVRATLSPNAISTAIADVSMDTAGESYNSALPAANGVEICMCPEGYSGTSCETCTTGYYKDQSGSCRRCNCNGYDCQLGSYGEVVCNCRPPYAGHDCTTFGNVTLDTTTMRPEPPPQSTVVVKIVSPTIKIQKVGSTVNFTCEAQSPMTPTRLPVNWYKIDGYLPQGRSQVDRRRGLLLITNLQVSDSGKYICETSDGISTAQAIATLKVPVNEMTIPTVAISPSVKEYYEGDRIELTCATTGNPAPRITWQRASNRPLPRSSDTYDALLIIDNASVDDSGEYRCIASNSAGSTDRTAIVTVRPRPSKIPRQRLTVSSASPTVNEGQNIRVVCTGTANIPAGSIDWVREDGTQFLSNVRSENGVLYIEYAVPENQGVYMCQTPPNYDMRPEMTVITVISLNTPSPGETTNITVSADQITIPTGGSGTVDCNPQGYPLPLIKWTKYQEAFGPGTSQRENTLVINNAQDSDAGYYLCEGTIYGRTVVSQFVYVGIERREAPRVQIYPQGEKWVTLGTQYELHCIVEGGIPQPAVTWDRNGGRPFSQHVQILQNNRLSFQTVEVNDEGEYTCTATNDAGSVSASTIIKVRSPPVITISPNQYIQVIRGDRVQVTCRADGYPEPEVSIKSSTDRYLRVPPSLRSATLIITSASDDGAYTCTATSPAGTSEEQFVIRVEGDGSGDGPYDPSPPEYPSSMLAIEGQQSRITCNASEEFRIIWTRGPNQDLQNNAVQNGNELIIYNTSKSDSGVYECTLVNLQTNEVQQSAQTVLEVLAPPRITLRPPTQTVHPGQSPTVECIVEGDDILSVTWKPINTFSSRVERRGSALIFRQIEVEDAGKYECFAMNRVANATAVAEVIVNEDTDRAESNDNQQWAHAGSAVHLSCNATLPRQKITWTKDGRSLPRSVDQKRDGSLFIRLAQPTDSGRYVCVITDSYGRQSANYIDLHIEGSRESLALVAIDQPRRAYRVGEKVEVLCKAISRDITVSWERFGTNQYVAFRVYGDGALLLISGVQSSDADVYRCTGRDEYGRTSYDDFVLQVTPGTNEPFYPPIDKDTTYTARLGATIDLPCTHNLEEPATIEWRRENAQLLPGFRQNERDLHLESVTEADSGTYVCYVSNNQAREESRVTLRVSGVVPKFNGDGWLTLPTLKDAYSRFDIEISFKPSDSNGIILYSSQNDDGTGDYLVLQLVNGVPEFTLKFDTSAPLIVKGDRPLQLNAWHTIRLSRSGSKVTMDIDNTGPFVAESSNAYAVLDLDSNLYVGGVPNQRPPELEYATGFVGCVSMLILGKEEKKIMADSIQRNNVYDCDSCTANLCQNDGMCQEARNERGYMCICPTGYAGLNCDRPGESCRPGLCGLGKCTDTVDGYKCTCPITYTGRNCNVKQNIDYPAFTGSAYLAIKSPNTSRVLRMSMAIRPKSPVTDGIIMYCAQSARGYGGFASLAVHNRRLEFRFDLGDGNPPIVLVSNKTLLSNEWTLVKIARMGADVYLQMDTDSYEAKLASARDLKFETAMFVGGVDDDSIILNNNTGVTGGFSGCIKDVTLQQGTLDLINASIQSANVQECSYGRGDIPQSTVCSNCRNGGYCTSPDLTSCTCPPGYLGIYCEEQIPPSRGPFNGPCALQPCRNGGSCKIDYSARMNYTCDCPLGHAGTNCQMPLDLFQSVGFNGNGYLELPAQYLRYDQLEVGPEVIAMAFHTNYDGVLLYQKEAALTHGGDFIMIRVERGVVVMEWDFGSGRNTISIDQKSVDDGERHQLIAKLFDDRNVELTVDTINKRGVTNGLSNVMNADSNIYIGGIPDNLNTEFNYPGLSGCIEQVEFKDLNRGVNLGREAVAGRNAQPCRNRPTEF</sequence>
<feature type="domain" description="Ig-like" evidence="25">
    <location>
        <begin position="2245"/>
        <end position="2326"/>
    </location>
</feature>
<comment type="caution">
    <text evidence="18">Lacks conserved residue(s) required for the propagation of feature annotation.</text>
</comment>
<evidence type="ECO:0000259" key="22">
    <source>
        <dbReference type="PROSITE" id="PS50025"/>
    </source>
</evidence>
<dbReference type="GO" id="GO:0016192">
    <property type="term" value="P:vesicle-mediated transport"/>
    <property type="evidence" value="ECO:0007669"/>
    <property type="project" value="UniProtKB-ARBA"/>
</dbReference>
<feature type="chain" id="PRO_5035428646" description="Hemolin" evidence="21">
    <location>
        <begin position="23"/>
        <end position="3683"/>
    </location>
</feature>
<dbReference type="SMART" id="SM00282">
    <property type="entry name" value="LamG"/>
    <property type="match status" value="3"/>
</dbReference>
<keyword evidence="12 18" id="KW-1015">Disulfide bond</keyword>
<keyword evidence="11" id="KW-0472">Membrane</keyword>
<dbReference type="Gene3D" id="2.10.25.10">
    <property type="entry name" value="Laminin"/>
    <property type="match status" value="7"/>
</dbReference>
<feature type="disulfide bond" evidence="19">
    <location>
        <begin position="304"/>
        <end position="316"/>
    </location>
</feature>
<dbReference type="GO" id="GO:0005509">
    <property type="term" value="F:calcium ion binding"/>
    <property type="evidence" value="ECO:0007669"/>
    <property type="project" value="InterPro"/>
</dbReference>
<keyword evidence="10" id="KW-1133">Transmembrane helix</keyword>
<evidence type="ECO:0000256" key="19">
    <source>
        <dbReference type="PROSITE-ProRule" id="PRU00124"/>
    </source>
</evidence>
<feature type="disulfide bond" evidence="20">
    <location>
        <begin position="1644"/>
        <end position="1653"/>
    </location>
</feature>
<feature type="disulfide bond" evidence="19">
    <location>
        <begin position="717"/>
        <end position="735"/>
    </location>
</feature>
<feature type="disulfide bond" evidence="19">
    <location>
        <begin position="37"/>
        <end position="55"/>
    </location>
</feature>
<feature type="disulfide bond" evidence="19">
    <location>
        <begin position="573"/>
        <end position="591"/>
    </location>
</feature>
<feature type="disulfide bond" evidence="19">
    <location>
        <begin position="161"/>
        <end position="179"/>
    </location>
</feature>
<feature type="domain" description="EGF-like" evidence="23">
    <location>
        <begin position="3184"/>
        <end position="3219"/>
    </location>
</feature>
<keyword evidence="6" id="KW-0812">Transmembrane</keyword>
<dbReference type="PROSITE" id="PS01186">
    <property type="entry name" value="EGF_2"/>
    <property type="match status" value="2"/>
</dbReference>
<dbReference type="PROSITE" id="PS50068">
    <property type="entry name" value="LDLRA_2"/>
    <property type="match status" value="15"/>
</dbReference>
<feature type="disulfide bond" evidence="19">
    <location>
        <begin position="496"/>
        <end position="508"/>
    </location>
</feature>
<feature type="disulfide bond" evidence="18">
    <location>
        <begin position="3209"/>
        <end position="3218"/>
    </location>
</feature>
<feature type="domain" description="EGF-like" evidence="23">
    <location>
        <begin position="3144"/>
        <end position="3182"/>
    </location>
</feature>
<dbReference type="InterPro" id="IPR036179">
    <property type="entry name" value="Ig-like_dom_sf"/>
</dbReference>
<dbReference type="InterPro" id="IPR056863">
    <property type="entry name" value="LMN_ATRN_NET-like_EGF"/>
</dbReference>
<feature type="domain" description="Ig-like" evidence="25">
    <location>
        <begin position="2144"/>
        <end position="2236"/>
    </location>
</feature>
<accession>A0A8J9UA73</accession>
<keyword evidence="8" id="KW-0677">Repeat</keyword>
<dbReference type="FunFam" id="2.60.40.10:FF:000032">
    <property type="entry name" value="palladin isoform X1"/>
    <property type="match status" value="1"/>
</dbReference>
<feature type="disulfide bond" evidence="20">
    <location>
        <begin position="1592"/>
        <end position="1601"/>
    </location>
</feature>
<feature type="domain" description="Ig-like" evidence="25">
    <location>
        <begin position="608"/>
        <end position="696"/>
    </location>
</feature>
<evidence type="ECO:0000256" key="7">
    <source>
        <dbReference type="ARBA" id="ARBA00022729"/>
    </source>
</evidence>
<evidence type="ECO:0000313" key="27">
    <source>
        <dbReference type="EMBL" id="CAH0716598.1"/>
    </source>
</evidence>
<dbReference type="Gene3D" id="2.170.300.10">
    <property type="entry name" value="Tie2 ligand-binding domain superfamily"/>
    <property type="match status" value="1"/>
</dbReference>
<feature type="domain" description="Laminin EGF-like" evidence="24">
    <location>
        <begin position="1626"/>
        <end position="1673"/>
    </location>
</feature>
<feature type="domain" description="Laminin IV type A" evidence="26">
    <location>
        <begin position="1356"/>
        <end position="1539"/>
    </location>
</feature>
<evidence type="ECO:0000256" key="8">
    <source>
        <dbReference type="ARBA" id="ARBA00022737"/>
    </source>
</evidence>
<dbReference type="Gene3D" id="2.60.120.200">
    <property type="match status" value="3"/>
</dbReference>
<evidence type="ECO:0000256" key="17">
    <source>
        <dbReference type="ARBA" id="ARBA00068688"/>
    </source>
</evidence>
<keyword evidence="5" id="KW-0272">Extracellular matrix</keyword>
<evidence type="ECO:0000256" key="12">
    <source>
        <dbReference type="ARBA" id="ARBA00023157"/>
    </source>
</evidence>
<keyword evidence="9" id="KW-0084">Basement membrane</keyword>
<evidence type="ECO:0000313" key="28">
    <source>
        <dbReference type="Proteomes" id="UP000838878"/>
    </source>
</evidence>
<dbReference type="SUPFAM" id="SSF57196">
    <property type="entry name" value="EGF/Laminin"/>
    <property type="match status" value="4"/>
</dbReference>
<dbReference type="Pfam" id="PF00053">
    <property type="entry name" value="EGF_laminin"/>
    <property type="match status" value="5"/>
</dbReference>